<evidence type="ECO:0000256" key="1">
    <source>
        <dbReference type="SAM" id="MobiDB-lite"/>
    </source>
</evidence>
<dbReference type="AlphaFoldDB" id="A0A9P4MKI3"/>
<dbReference type="EMBL" id="ML996082">
    <property type="protein sequence ID" value="KAF2156298.1"/>
    <property type="molecule type" value="Genomic_DNA"/>
</dbReference>
<reference evidence="2" key="1">
    <citation type="journal article" date="2020" name="Stud. Mycol.">
        <title>101 Dothideomycetes genomes: a test case for predicting lifestyles and emergence of pathogens.</title>
        <authorList>
            <person name="Haridas S."/>
            <person name="Albert R."/>
            <person name="Binder M."/>
            <person name="Bloem J."/>
            <person name="Labutti K."/>
            <person name="Salamov A."/>
            <person name="Andreopoulos B."/>
            <person name="Baker S."/>
            <person name="Barry K."/>
            <person name="Bills G."/>
            <person name="Bluhm B."/>
            <person name="Cannon C."/>
            <person name="Castanera R."/>
            <person name="Culley D."/>
            <person name="Daum C."/>
            <person name="Ezra D."/>
            <person name="Gonzalez J."/>
            <person name="Henrissat B."/>
            <person name="Kuo A."/>
            <person name="Liang C."/>
            <person name="Lipzen A."/>
            <person name="Lutzoni F."/>
            <person name="Magnuson J."/>
            <person name="Mondo S."/>
            <person name="Nolan M."/>
            <person name="Ohm R."/>
            <person name="Pangilinan J."/>
            <person name="Park H.-J."/>
            <person name="Ramirez L."/>
            <person name="Alfaro M."/>
            <person name="Sun H."/>
            <person name="Tritt A."/>
            <person name="Yoshinaga Y."/>
            <person name="Zwiers L.-H."/>
            <person name="Turgeon B."/>
            <person name="Goodwin S."/>
            <person name="Spatafora J."/>
            <person name="Crous P."/>
            <person name="Grigoriev I."/>
        </authorList>
    </citation>
    <scope>NUCLEOTIDE SEQUENCE</scope>
    <source>
        <strain evidence="2">CBS 260.36</strain>
    </source>
</reference>
<evidence type="ECO:0000313" key="2">
    <source>
        <dbReference type="EMBL" id="KAF2156298.1"/>
    </source>
</evidence>
<evidence type="ECO:0000313" key="3">
    <source>
        <dbReference type="Proteomes" id="UP000799439"/>
    </source>
</evidence>
<sequence length="891" mass="92803">MTGNLRFVGDEILVQQGIKNAALVWGSVGLPVGTSSSNVKLNNTALCRSTSKAASPSGLTSTNPCVADFDGDLDQKIGLQYTPSSDRQTGLNSLLINAYAHPNVVVPYVNGVAGNKKRKRQEHAPTPTMAGRLERRGILDPIESIGSGLLSGGSTAVSVITSVVSVASSGGTQATSDISSAISSGVRVISSVGNQVASGAQALATDLANGLEALSSQAVAAIRDFEVEAIEYSTNLGSVIANTAVEIADNISSWEPSGSGQLHINLAPSKLEDSPWGDAYVLFQYPSNKEKRSNTEKHVTAYCVNCGVQGVTDYHGSAKFSIDEGVEELTFAMNGTLQFGINIGLNAEIKYTMPELSFNLIPPQGAPILEIEGVIVVGPVLELKATLDGDITAEGKILAGATMTIPQFSTFFDFANTANSYVHGFENIQMQKYFAADGEIGATTVVGLPFSIGVGVALPAINFDKQIKLVNTPSITAQAQFEVELALGSGAPPPKDETTCPNGFNWAISFANTLALDFFGLAQTTLESYQPPPLAQACYKVPGLANNKILATPIATSKSKFTETTSKSKSTITPSKGKSTKTTSKAKPTTTTRSATSASAASTKGPFPAGKLPLYANSGMVSSQNVISNGSVVSYGTILHDTTGASSVISGADGNLYMQRTSGSTGSRFQRVIDTSASWTNDVTKSAYASSLTLVTDDKDRAFFLFPDTLGAFSASRIRLLDIDAVPKNAKQSVLGYGTLSNSSTLPATYFFADASSPVAAYYPVACTLVDAQSRTLTKLFAVSDLSAGIANLTSNTAAVQSILTGGTVKQCAFIALQGAYTPNQRPTDPLGVLAALAARFGLSGILSATQVHQSVESALQGVLAAVLAQLEKSIFKGLHFPGLPGFPGFH</sequence>
<keyword evidence="3" id="KW-1185">Reference proteome</keyword>
<accession>A0A9P4MKI3</accession>
<gene>
    <name evidence="2" type="ORF">K461DRAFT_94097</name>
</gene>
<protein>
    <submittedName>
        <fullName evidence="2">Uncharacterized protein</fullName>
    </submittedName>
</protein>
<dbReference type="OrthoDB" id="160645at2759"/>
<feature type="region of interest" description="Disordered" evidence="1">
    <location>
        <begin position="562"/>
        <end position="603"/>
    </location>
</feature>
<organism evidence="2 3">
    <name type="scientific">Myriangium duriaei CBS 260.36</name>
    <dbReference type="NCBI Taxonomy" id="1168546"/>
    <lineage>
        <taxon>Eukaryota</taxon>
        <taxon>Fungi</taxon>
        <taxon>Dikarya</taxon>
        <taxon>Ascomycota</taxon>
        <taxon>Pezizomycotina</taxon>
        <taxon>Dothideomycetes</taxon>
        <taxon>Dothideomycetidae</taxon>
        <taxon>Myriangiales</taxon>
        <taxon>Myriangiaceae</taxon>
        <taxon>Myriangium</taxon>
    </lineage>
</organism>
<dbReference type="Proteomes" id="UP000799439">
    <property type="component" value="Unassembled WGS sequence"/>
</dbReference>
<name>A0A9P4MKI3_9PEZI</name>
<comment type="caution">
    <text evidence="2">The sequence shown here is derived from an EMBL/GenBank/DDBJ whole genome shotgun (WGS) entry which is preliminary data.</text>
</comment>
<feature type="region of interest" description="Disordered" evidence="1">
    <location>
        <begin position="115"/>
        <end position="134"/>
    </location>
</feature>
<proteinExistence type="predicted"/>